<keyword evidence="4" id="KW-1185">Reference proteome</keyword>
<dbReference type="Pfam" id="PF03372">
    <property type="entry name" value="Exo_endo_phos"/>
    <property type="match status" value="1"/>
</dbReference>
<feature type="transmembrane region" description="Helical" evidence="1">
    <location>
        <begin position="51"/>
        <end position="72"/>
    </location>
</feature>
<accession>A0A6G7XED3</accession>
<keyword evidence="1" id="KW-1133">Transmembrane helix</keyword>
<evidence type="ECO:0000313" key="4">
    <source>
        <dbReference type="Proteomes" id="UP000502677"/>
    </source>
</evidence>
<sequence>MSGVLTLLIALHSALPGSVGTIVATSLPWLGWFLPLLGVGALLARNKRAWVFVLLPTVVWGILVGSVLIPLGNNTASAPAERQLTVASHNVEGSSSSAAQSARDLAATGAQIIALVELAGDDREAAAEELAESHPYSYTVGTVGLWSVYPLELEQPLELGLGWKRALSADVITPSGAVSVYVIHAASFRPGDQQERDTMLQNLGDLIPKDQAERVIVMGDFNATSFDPAMTAILDTVDEPHQSDLSWGFTWPTDVPLARIDHILKRGFTPLENRVFSAGNSDHKAVMAVLQFD</sequence>
<dbReference type="Gene3D" id="3.60.10.10">
    <property type="entry name" value="Endonuclease/exonuclease/phosphatase"/>
    <property type="match status" value="1"/>
</dbReference>
<dbReference type="InterPro" id="IPR005135">
    <property type="entry name" value="Endo/exonuclease/phosphatase"/>
</dbReference>
<evidence type="ECO:0000313" key="3">
    <source>
        <dbReference type="EMBL" id="QIK62731.1"/>
    </source>
</evidence>
<keyword evidence="1" id="KW-0472">Membrane</keyword>
<keyword evidence="3" id="KW-0540">Nuclease</keyword>
<keyword evidence="3" id="KW-0269">Exonuclease</keyword>
<dbReference type="GO" id="GO:0004527">
    <property type="term" value="F:exonuclease activity"/>
    <property type="evidence" value="ECO:0007669"/>
    <property type="project" value="UniProtKB-KW"/>
</dbReference>
<feature type="transmembrane region" description="Helical" evidence="1">
    <location>
        <begin position="26"/>
        <end position="44"/>
    </location>
</feature>
<feature type="domain" description="Endonuclease/exonuclease/phosphatase" evidence="2">
    <location>
        <begin position="87"/>
        <end position="283"/>
    </location>
</feature>
<organism evidence="3 4">
    <name type="scientific">Leucobacter viscericola</name>
    <dbReference type="NCBI Taxonomy" id="2714935"/>
    <lineage>
        <taxon>Bacteria</taxon>
        <taxon>Bacillati</taxon>
        <taxon>Actinomycetota</taxon>
        <taxon>Actinomycetes</taxon>
        <taxon>Micrococcales</taxon>
        <taxon>Microbacteriaceae</taxon>
        <taxon>Leucobacter</taxon>
    </lineage>
</organism>
<dbReference type="GO" id="GO:0004519">
    <property type="term" value="F:endonuclease activity"/>
    <property type="evidence" value="ECO:0007669"/>
    <property type="project" value="UniProtKB-KW"/>
</dbReference>
<name>A0A6G7XED3_9MICO</name>
<dbReference type="SUPFAM" id="SSF56219">
    <property type="entry name" value="DNase I-like"/>
    <property type="match status" value="1"/>
</dbReference>
<keyword evidence="3" id="KW-0255">Endonuclease</keyword>
<protein>
    <submittedName>
        <fullName evidence="3">Endonuclease/exonuclease/phosphatase family protein</fullName>
    </submittedName>
</protein>
<dbReference type="Proteomes" id="UP000502677">
    <property type="component" value="Chromosome"/>
</dbReference>
<proteinExistence type="predicted"/>
<dbReference type="RefSeq" id="WP_166290038.1">
    <property type="nucleotide sequence ID" value="NZ_CP049863.1"/>
</dbReference>
<dbReference type="EMBL" id="CP049863">
    <property type="protein sequence ID" value="QIK62731.1"/>
    <property type="molecule type" value="Genomic_DNA"/>
</dbReference>
<evidence type="ECO:0000256" key="1">
    <source>
        <dbReference type="SAM" id="Phobius"/>
    </source>
</evidence>
<dbReference type="KEGG" id="lvi:G7068_05570"/>
<gene>
    <name evidence="3" type="ORF">G7068_05570</name>
</gene>
<dbReference type="InterPro" id="IPR036691">
    <property type="entry name" value="Endo/exonu/phosph_ase_sf"/>
</dbReference>
<evidence type="ECO:0000259" key="2">
    <source>
        <dbReference type="Pfam" id="PF03372"/>
    </source>
</evidence>
<dbReference type="AlphaFoldDB" id="A0A6G7XED3"/>
<reference evidence="3 4" key="1">
    <citation type="submission" date="2020-03" db="EMBL/GenBank/DDBJ databases">
        <title>Leucobacter sp. nov., isolated from beetles.</title>
        <authorList>
            <person name="Hyun D.-W."/>
            <person name="Bae J.-W."/>
        </authorList>
    </citation>
    <scope>NUCLEOTIDE SEQUENCE [LARGE SCALE GENOMIC DNA]</scope>
    <source>
        <strain evidence="3 4">HDW9C</strain>
    </source>
</reference>
<keyword evidence="1" id="KW-0812">Transmembrane</keyword>
<keyword evidence="3" id="KW-0378">Hydrolase</keyword>